<dbReference type="PANTHER" id="PTHR43639:SF1">
    <property type="entry name" value="SHORT-CHAIN DEHYDROGENASE_REDUCTASE FAMILY PROTEIN"/>
    <property type="match status" value="1"/>
</dbReference>
<dbReference type="SUPFAM" id="SSF51735">
    <property type="entry name" value="NAD(P)-binding Rossmann-fold domains"/>
    <property type="match status" value="1"/>
</dbReference>
<accession>A0A4Y1YMX3</accession>
<dbReference type="Proteomes" id="UP000316473">
    <property type="component" value="Chromosome"/>
</dbReference>
<dbReference type="EMBL" id="AP019755">
    <property type="protein sequence ID" value="BBL35374.1"/>
    <property type="molecule type" value="Genomic_DNA"/>
</dbReference>
<dbReference type="KEGG" id="nst:Nstercoris_01637"/>
<dbReference type="AlphaFoldDB" id="A0A4Y1YMX3"/>
<evidence type="ECO:0000256" key="1">
    <source>
        <dbReference type="ARBA" id="ARBA00006484"/>
    </source>
</evidence>
<dbReference type="PRINTS" id="PR00081">
    <property type="entry name" value="GDHRDH"/>
</dbReference>
<comment type="similarity">
    <text evidence="1">Belongs to the short-chain dehydrogenases/reductases (SDR) family.</text>
</comment>
<reference evidence="3 4" key="1">
    <citation type="submission" date="2019-06" db="EMBL/GenBank/DDBJ databases">
        <title>Nitrosomonas stercoris KYUHI-S whole genome shotgun sequence.</title>
        <authorList>
            <person name="Nakagawa T."/>
            <person name="Tsuchiya Y."/>
            <person name="Takahashi R."/>
        </authorList>
    </citation>
    <scope>NUCLEOTIDE SEQUENCE [LARGE SCALE GENOMIC DNA]</scope>
    <source>
        <strain evidence="3 4">KYUHI-S</strain>
    </source>
</reference>
<dbReference type="PANTHER" id="PTHR43639">
    <property type="entry name" value="OXIDOREDUCTASE, SHORT-CHAIN DEHYDROGENASE/REDUCTASE FAMILY (AFU_ORTHOLOGUE AFUA_5G02870)"/>
    <property type="match status" value="1"/>
</dbReference>
<dbReference type="NCBIfam" id="NF006598">
    <property type="entry name" value="PRK09135.1"/>
    <property type="match status" value="1"/>
</dbReference>
<name>A0A4Y1YMX3_9PROT</name>
<proteinExistence type="inferred from homology"/>
<dbReference type="GO" id="GO:0016491">
    <property type="term" value="F:oxidoreductase activity"/>
    <property type="evidence" value="ECO:0007669"/>
    <property type="project" value="UniProtKB-KW"/>
</dbReference>
<sequence length="247" mass="27407">MRDKVILVTGGARRVGAAICRLLHRKGAQLVVHYRYSLLEAQRLQQELEQQRSDSVMLLQGDLLNIASIPTLVEQIYSHFGGLDALVNNASSFFPTLMGSYTERDWDDLIGSNLKAPLFLSQAAAPYLKKNQGSIINIVDIHADYPLRRYVIYNSAKGGLAALTRSLAVELAPEIRVNGVAPGPILWPETEEWQDDVMRAHIIDRTLLKRMGEPEDIARTVSFLIQDAPFITGQIIAVDGGRSINLC</sequence>
<evidence type="ECO:0000313" key="3">
    <source>
        <dbReference type="EMBL" id="BBL35374.1"/>
    </source>
</evidence>
<dbReference type="InterPro" id="IPR002347">
    <property type="entry name" value="SDR_fam"/>
</dbReference>
<keyword evidence="2" id="KW-0560">Oxidoreductase</keyword>
<dbReference type="Gene3D" id="3.40.50.720">
    <property type="entry name" value="NAD(P)-binding Rossmann-like Domain"/>
    <property type="match status" value="1"/>
</dbReference>
<dbReference type="PRINTS" id="PR00080">
    <property type="entry name" value="SDRFAMILY"/>
</dbReference>
<dbReference type="Pfam" id="PF13561">
    <property type="entry name" value="adh_short_C2"/>
    <property type="match status" value="1"/>
</dbReference>
<gene>
    <name evidence="3" type="ORF">Nstercoris_01637</name>
</gene>
<dbReference type="InterPro" id="IPR036291">
    <property type="entry name" value="NAD(P)-bd_dom_sf"/>
</dbReference>
<protein>
    <submittedName>
        <fullName evidence="3">3-oxoacyl-[acyl-carrier-protein] reductase FabG</fullName>
    </submittedName>
</protein>
<keyword evidence="4" id="KW-1185">Reference proteome</keyword>
<dbReference type="InterPro" id="IPR020904">
    <property type="entry name" value="Sc_DH/Rdtase_CS"/>
</dbReference>
<dbReference type="PROSITE" id="PS00061">
    <property type="entry name" value="ADH_SHORT"/>
    <property type="match status" value="1"/>
</dbReference>
<dbReference type="FunFam" id="3.40.50.720:FF:000084">
    <property type="entry name" value="Short-chain dehydrogenase reductase"/>
    <property type="match status" value="1"/>
</dbReference>
<evidence type="ECO:0000313" key="4">
    <source>
        <dbReference type="Proteomes" id="UP000316473"/>
    </source>
</evidence>
<evidence type="ECO:0000256" key="2">
    <source>
        <dbReference type="ARBA" id="ARBA00023002"/>
    </source>
</evidence>
<organism evidence="3 4">
    <name type="scientific">Nitrosomonas stercoris</name>
    <dbReference type="NCBI Taxonomy" id="1444684"/>
    <lineage>
        <taxon>Bacteria</taxon>
        <taxon>Pseudomonadati</taxon>
        <taxon>Pseudomonadota</taxon>
        <taxon>Betaproteobacteria</taxon>
        <taxon>Nitrosomonadales</taxon>
        <taxon>Nitrosomonadaceae</taxon>
        <taxon>Nitrosomonas</taxon>
    </lineage>
</organism>